<name>S3H7H3_9HYPH</name>
<comment type="caution">
    <text evidence="2">The sequence shown here is derived from an EMBL/GenBank/DDBJ whole genome shotgun (WGS) entry which is preliminary data.</text>
</comment>
<dbReference type="EMBL" id="AEYE02000036">
    <property type="protein sequence ID" value="EPE94185.1"/>
    <property type="molecule type" value="Genomic_DNA"/>
</dbReference>
<reference evidence="2 3" key="1">
    <citation type="journal article" date="2012" name="J. Bacteriol.">
        <title>Genome sequence of Rhizobium grahamii CCGE502, a broad-host-range symbiont with low nodulation competitiveness in Phaseolus vulgaris.</title>
        <authorList>
            <person name="Althabegoiti M.J."/>
            <person name="Lozano L."/>
            <person name="Torres-Tejerizo G."/>
            <person name="Ormeno-Orrillo E."/>
            <person name="Rogel M.A."/>
            <person name="Gonzalez V."/>
            <person name="Martinez-Romero E."/>
        </authorList>
    </citation>
    <scope>NUCLEOTIDE SEQUENCE [LARGE SCALE GENOMIC DNA]</scope>
    <source>
        <strain evidence="2 3">CCGE 502</strain>
        <plasmid evidence="2">pRg502b</plasmid>
    </source>
</reference>
<dbReference type="Proteomes" id="UP000014411">
    <property type="component" value="Unassembled WGS sequence"/>
</dbReference>
<sequence length="212" mass="22974">MVRTSEAAVTKALRVLCVPALWVATAVQAVATQLAPVAVQPSGPEVPANLFRISLVFARPVGETVLPRLELRRAKWRCHREAVPGTRAPVPSGKILTVLLDPGRVKSGLIAHDALGAVLHADSLVVPTLNGHEINRWRVISDDHEGPRPSGWNVGRVLVGTHRPLVVELDAPIDGRHADYLVVANSTNHRIQGRPAGCRRKEMDVHAQHSLD</sequence>
<evidence type="ECO:0000313" key="2">
    <source>
        <dbReference type="EMBL" id="EPE94185.1"/>
    </source>
</evidence>
<organism evidence="2 3">
    <name type="scientific">Rhizobium grahamii CCGE 502</name>
    <dbReference type="NCBI Taxonomy" id="990285"/>
    <lineage>
        <taxon>Bacteria</taxon>
        <taxon>Pseudomonadati</taxon>
        <taxon>Pseudomonadota</taxon>
        <taxon>Alphaproteobacteria</taxon>
        <taxon>Hyphomicrobiales</taxon>
        <taxon>Rhizobiaceae</taxon>
        <taxon>Rhizobium/Agrobacterium group</taxon>
        <taxon>Rhizobium</taxon>
    </lineage>
</organism>
<keyword evidence="2" id="KW-0614">Plasmid</keyword>
<feature type="signal peptide" evidence="1">
    <location>
        <begin position="1"/>
        <end position="31"/>
    </location>
</feature>
<protein>
    <submittedName>
        <fullName evidence="2">Uncharacterized protein</fullName>
    </submittedName>
</protein>
<proteinExistence type="predicted"/>
<feature type="chain" id="PRO_5004509023" evidence="1">
    <location>
        <begin position="32"/>
        <end position="212"/>
    </location>
</feature>
<evidence type="ECO:0000313" key="3">
    <source>
        <dbReference type="Proteomes" id="UP000014411"/>
    </source>
</evidence>
<geneLocation type="plasmid" evidence="2">
    <name>pRg502b</name>
</geneLocation>
<dbReference type="HOGENOM" id="CLU_1298921_0_0_5"/>
<accession>S3H7H3</accession>
<dbReference type="AlphaFoldDB" id="S3H7H3"/>
<evidence type="ECO:0000256" key="1">
    <source>
        <dbReference type="SAM" id="SignalP"/>
    </source>
</evidence>
<gene>
    <name evidence="2" type="ORF">RGCCGE502_30837</name>
</gene>
<keyword evidence="3" id="KW-1185">Reference proteome</keyword>
<keyword evidence="1" id="KW-0732">Signal</keyword>